<reference evidence="1" key="1">
    <citation type="submission" date="2019-05" db="EMBL/GenBank/DDBJ databases">
        <title>Annotation for the trematode Fasciolopsis buski.</title>
        <authorList>
            <person name="Choi Y.-J."/>
        </authorList>
    </citation>
    <scope>NUCLEOTIDE SEQUENCE</scope>
    <source>
        <strain evidence="1">HT</strain>
        <tissue evidence="1">Whole worm</tissue>
    </source>
</reference>
<sequence>MVLRRLDATSFGVDILVLLSDDLIAFLRGSVGLSTEVEFHIVHVAVDYHRLADQTYSSVCLPEQPA</sequence>
<evidence type="ECO:0000313" key="2">
    <source>
        <dbReference type="Proteomes" id="UP000728185"/>
    </source>
</evidence>
<organism evidence="1 2">
    <name type="scientific">Fasciolopsis buskii</name>
    <dbReference type="NCBI Taxonomy" id="27845"/>
    <lineage>
        <taxon>Eukaryota</taxon>
        <taxon>Metazoa</taxon>
        <taxon>Spiralia</taxon>
        <taxon>Lophotrochozoa</taxon>
        <taxon>Platyhelminthes</taxon>
        <taxon>Trematoda</taxon>
        <taxon>Digenea</taxon>
        <taxon>Plagiorchiida</taxon>
        <taxon>Echinostomata</taxon>
        <taxon>Echinostomatoidea</taxon>
        <taxon>Fasciolidae</taxon>
        <taxon>Fasciolopsis</taxon>
    </lineage>
</organism>
<dbReference type="AlphaFoldDB" id="A0A8E0RPT0"/>
<dbReference type="Proteomes" id="UP000728185">
    <property type="component" value="Unassembled WGS sequence"/>
</dbReference>
<protein>
    <submittedName>
        <fullName evidence="1">Uncharacterized protein</fullName>
    </submittedName>
</protein>
<proteinExistence type="predicted"/>
<keyword evidence="2" id="KW-1185">Reference proteome</keyword>
<evidence type="ECO:0000313" key="1">
    <source>
        <dbReference type="EMBL" id="KAA0184734.1"/>
    </source>
</evidence>
<comment type="caution">
    <text evidence="1">The sequence shown here is derived from an EMBL/GenBank/DDBJ whole genome shotgun (WGS) entry which is preliminary data.</text>
</comment>
<dbReference type="EMBL" id="LUCM01010949">
    <property type="protein sequence ID" value="KAA0184734.1"/>
    <property type="molecule type" value="Genomic_DNA"/>
</dbReference>
<gene>
    <name evidence="1" type="ORF">FBUS_07189</name>
</gene>
<accession>A0A8E0RPT0</accession>
<name>A0A8E0RPT0_9TREM</name>